<comment type="similarity">
    <text evidence="2">Belongs to the AIR synthase family.</text>
</comment>
<reference evidence="14 15" key="1">
    <citation type="journal article" date="2016" name="Nat. Commun.">
        <title>Thousands of microbial genomes shed light on interconnected biogeochemical processes in an aquifer system.</title>
        <authorList>
            <person name="Anantharaman K."/>
            <person name="Brown C.T."/>
            <person name="Hug L.A."/>
            <person name="Sharon I."/>
            <person name="Castelle C.J."/>
            <person name="Probst A.J."/>
            <person name="Thomas B.C."/>
            <person name="Singh A."/>
            <person name="Wilkins M.J."/>
            <person name="Karaoz U."/>
            <person name="Brodie E.L."/>
            <person name="Williams K.H."/>
            <person name="Hubbard S.S."/>
            <person name="Banfield J.F."/>
        </authorList>
    </citation>
    <scope>NUCLEOTIDE SEQUENCE [LARGE SCALE GENOMIC DNA]</scope>
</reference>
<dbReference type="PANTHER" id="PTHR10520:SF12">
    <property type="entry name" value="TRIFUNCTIONAL PURINE BIOSYNTHETIC PROTEIN ADENOSINE-3"/>
    <property type="match status" value="1"/>
</dbReference>
<dbReference type="GO" id="GO:0005524">
    <property type="term" value="F:ATP binding"/>
    <property type="evidence" value="ECO:0007669"/>
    <property type="project" value="UniProtKB-KW"/>
</dbReference>
<dbReference type="GO" id="GO:0004641">
    <property type="term" value="F:phosphoribosylformylglycinamidine cyclo-ligase activity"/>
    <property type="evidence" value="ECO:0007669"/>
    <property type="project" value="UniProtKB-EC"/>
</dbReference>
<evidence type="ECO:0000313" key="14">
    <source>
        <dbReference type="EMBL" id="OGK57103.1"/>
    </source>
</evidence>
<feature type="domain" description="PurM-like C-terminal" evidence="13">
    <location>
        <begin position="187"/>
        <end position="356"/>
    </location>
</feature>
<organism evidence="14 15">
    <name type="scientific">Candidatus Roizmanbacteria bacterium RIFCSPLOWO2_02_FULL_38_10</name>
    <dbReference type="NCBI Taxonomy" id="1802074"/>
    <lineage>
        <taxon>Bacteria</taxon>
        <taxon>Candidatus Roizmaniibacteriota</taxon>
    </lineage>
</organism>
<dbReference type="GO" id="GO:0005829">
    <property type="term" value="C:cytosol"/>
    <property type="evidence" value="ECO:0007669"/>
    <property type="project" value="TreeGrafter"/>
</dbReference>
<comment type="caution">
    <text evidence="14">The sequence shown here is derived from an EMBL/GenBank/DDBJ whole genome shotgun (WGS) entry which is preliminary data.</text>
</comment>
<accession>A0A1F7JNB2</accession>
<evidence type="ECO:0000256" key="6">
    <source>
        <dbReference type="ARBA" id="ARBA00022741"/>
    </source>
</evidence>
<dbReference type="InterPro" id="IPR036676">
    <property type="entry name" value="PurM-like_C_sf"/>
</dbReference>
<dbReference type="Pfam" id="PF02769">
    <property type="entry name" value="AIRS_C"/>
    <property type="match status" value="1"/>
</dbReference>
<dbReference type="InterPro" id="IPR010918">
    <property type="entry name" value="PurM-like_C_dom"/>
</dbReference>
<evidence type="ECO:0000256" key="1">
    <source>
        <dbReference type="ARBA" id="ARBA00004686"/>
    </source>
</evidence>
<dbReference type="EMBL" id="MGAY01000012">
    <property type="protein sequence ID" value="OGK57103.1"/>
    <property type="molecule type" value="Genomic_DNA"/>
</dbReference>
<keyword evidence="7" id="KW-0067">ATP-binding</keyword>
<evidence type="ECO:0000256" key="9">
    <source>
        <dbReference type="ARBA" id="ARBA00032931"/>
    </source>
</evidence>
<dbReference type="PANTHER" id="PTHR10520">
    <property type="entry name" value="TRIFUNCTIONAL PURINE BIOSYNTHETIC PROTEIN ADENOSINE-3-RELATED"/>
    <property type="match status" value="1"/>
</dbReference>
<protein>
    <recommendedName>
        <fullName evidence="4">Phosphoribosylformylglycinamidine cyclo-ligase</fullName>
        <ecNumber evidence="3">6.3.3.1</ecNumber>
    </recommendedName>
    <alternativeName>
        <fullName evidence="9">AIR synthase</fullName>
    </alternativeName>
    <alternativeName>
        <fullName evidence="10">AIRS</fullName>
    </alternativeName>
    <alternativeName>
        <fullName evidence="8">Phosphoribosyl-aminoimidazole synthetase</fullName>
    </alternativeName>
</protein>
<dbReference type="Proteomes" id="UP000176376">
    <property type="component" value="Unassembled WGS sequence"/>
</dbReference>
<evidence type="ECO:0000256" key="10">
    <source>
        <dbReference type="ARBA" id="ARBA00033093"/>
    </source>
</evidence>
<dbReference type="Pfam" id="PF00586">
    <property type="entry name" value="AIRS"/>
    <property type="match status" value="1"/>
</dbReference>
<evidence type="ECO:0000256" key="2">
    <source>
        <dbReference type="ARBA" id="ARBA00010280"/>
    </source>
</evidence>
<dbReference type="GO" id="GO:0046084">
    <property type="term" value="P:adenine biosynthetic process"/>
    <property type="evidence" value="ECO:0007669"/>
    <property type="project" value="TreeGrafter"/>
</dbReference>
<dbReference type="InterPro" id="IPR036921">
    <property type="entry name" value="PurM-like_N_sf"/>
</dbReference>
<evidence type="ECO:0000259" key="13">
    <source>
        <dbReference type="Pfam" id="PF02769"/>
    </source>
</evidence>
<comment type="catalytic activity">
    <reaction evidence="11">
        <text>2-formamido-N(1)-(5-O-phospho-beta-D-ribosyl)acetamidine + ATP = 5-amino-1-(5-phospho-beta-D-ribosyl)imidazole + ADP + phosphate + H(+)</text>
        <dbReference type="Rhea" id="RHEA:23032"/>
        <dbReference type="ChEBI" id="CHEBI:15378"/>
        <dbReference type="ChEBI" id="CHEBI:30616"/>
        <dbReference type="ChEBI" id="CHEBI:43474"/>
        <dbReference type="ChEBI" id="CHEBI:137981"/>
        <dbReference type="ChEBI" id="CHEBI:147287"/>
        <dbReference type="ChEBI" id="CHEBI:456216"/>
        <dbReference type="EC" id="6.3.3.1"/>
    </reaction>
</comment>
<keyword evidence="5 14" id="KW-0436">Ligase</keyword>
<sequence>MNSLTYSQSGVNYSVMDPLKQLAQIQGKKTGHQLKTAGFSEVGASRGESAYVVDAGNHYLAFVQEGLGTKNLVADEMQKITGKSYYDSIAQDTVAMIVNDLITVGAKPLTILAYWAVGSSSWFSNQARNNDLVVGWSHACEKAGASWGGGETPTLSGVINKKTIDLAGSAVGIVKPKQRLVLGEKLQAGDVIVAFESSGIHANGVTLARKLAEKLPDGYATKMDSGPFDSAQGKQMYGEVLLTPTIIYAKLVHDLLDAGVDIHYMVNITGHGWRKLMRSSQLFTYRITQLPPVPEVFRLIQEKGPVSKEEMYANFNMGAGYAIFVPGNFETTIKNIASQNNIKTYEVGVVEAGEKQVILEPKKITFKADSLQVKAS</sequence>
<dbReference type="InterPro" id="IPR016188">
    <property type="entry name" value="PurM-like_N"/>
</dbReference>
<evidence type="ECO:0000259" key="12">
    <source>
        <dbReference type="Pfam" id="PF00586"/>
    </source>
</evidence>
<name>A0A1F7JNB2_9BACT</name>
<evidence type="ECO:0000256" key="5">
    <source>
        <dbReference type="ARBA" id="ARBA00022598"/>
    </source>
</evidence>
<feature type="domain" description="PurM-like N-terminal" evidence="12">
    <location>
        <begin position="47"/>
        <end position="174"/>
    </location>
</feature>
<dbReference type="GO" id="GO:0006189">
    <property type="term" value="P:'de novo' IMP biosynthetic process"/>
    <property type="evidence" value="ECO:0007669"/>
    <property type="project" value="UniProtKB-UniPathway"/>
</dbReference>
<keyword evidence="6" id="KW-0547">Nucleotide-binding</keyword>
<dbReference type="SUPFAM" id="SSF55326">
    <property type="entry name" value="PurM N-terminal domain-like"/>
    <property type="match status" value="1"/>
</dbReference>
<gene>
    <name evidence="14" type="ORF">A3J15_02430</name>
</gene>
<evidence type="ECO:0000256" key="3">
    <source>
        <dbReference type="ARBA" id="ARBA00013047"/>
    </source>
</evidence>
<dbReference type="AlphaFoldDB" id="A0A1F7JNB2"/>
<dbReference type="Gene3D" id="3.30.1330.10">
    <property type="entry name" value="PurM-like, N-terminal domain"/>
    <property type="match status" value="1"/>
</dbReference>
<evidence type="ECO:0000313" key="15">
    <source>
        <dbReference type="Proteomes" id="UP000176376"/>
    </source>
</evidence>
<proteinExistence type="inferred from homology"/>
<dbReference type="UniPathway" id="UPA00074">
    <property type="reaction ID" value="UER00129"/>
</dbReference>
<evidence type="ECO:0000256" key="8">
    <source>
        <dbReference type="ARBA" id="ARBA00031908"/>
    </source>
</evidence>
<dbReference type="GO" id="GO:0004637">
    <property type="term" value="F:phosphoribosylamine-glycine ligase activity"/>
    <property type="evidence" value="ECO:0007669"/>
    <property type="project" value="TreeGrafter"/>
</dbReference>
<dbReference type="EC" id="6.3.3.1" evidence="3"/>
<dbReference type="Gene3D" id="3.90.650.10">
    <property type="entry name" value="PurM-like C-terminal domain"/>
    <property type="match status" value="1"/>
</dbReference>
<comment type="pathway">
    <text evidence="1">Purine metabolism; IMP biosynthesis via de novo pathway; 5-amino-1-(5-phospho-D-ribosyl)imidazole from N(2)-formyl-N(1)-(5-phospho-D-ribosyl)glycinamide: step 2/2.</text>
</comment>
<evidence type="ECO:0000256" key="11">
    <source>
        <dbReference type="ARBA" id="ARBA00049057"/>
    </source>
</evidence>
<evidence type="ECO:0000256" key="7">
    <source>
        <dbReference type="ARBA" id="ARBA00022840"/>
    </source>
</evidence>
<evidence type="ECO:0000256" key="4">
    <source>
        <dbReference type="ARBA" id="ARBA00020367"/>
    </source>
</evidence>
<dbReference type="InterPro" id="IPR004733">
    <property type="entry name" value="PurM_cligase"/>
</dbReference>
<dbReference type="STRING" id="1802074.A3J15_02430"/>
<dbReference type="SUPFAM" id="SSF56042">
    <property type="entry name" value="PurM C-terminal domain-like"/>
    <property type="match status" value="1"/>
</dbReference>